<feature type="region of interest" description="Disordered" evidence="1">
    <location>
        <begin position="1"/>
        <end position="43"/>
    </location>
</feature>
<dbReference type="Proteomes" id="UP001481413">
    <property type="component" value="Unassembled WGS sequence"/>
</dbReference>
<dbReference type="RefSeq" id="WP_353295864.1">
    <property type="nucleotide sequence ID" value="NZ_BAABWH010000009.1"/>
</dbReference>
<comment type="caution">
    <text evidence="3">The sequence shown here is derived from an EMBL/GenBank/DDBJ whole genome shotgun (WGS) entry which is preliminary data.</text>
</comment>
<evidence type="ECO:0000313" key="4">
    <source>
        <dbReference type="Proteomes" id="UP001481413"/>
    </source>
</evidence>
<keyword evidence="4" id="KW-1185">Reference proteome</keyword>
<protein>
    <submittedName>
        <fullName evidence="3">Transcriptional regulator SutA</fullName>
    </submittedName>
</protein>
<dbReference type="InterPro" id="IPR049191">
    <property type="entry name" value="SutA_RBD"/>
</dbReference>
<organism evidence="3 4">
    <name type="scientific">Thalassolituus maritimus</name>
    <dbReference type="NCBI Taxonomy" id="484498"/>
    <lineage>
        <taxon>Bacteria</taxon>
        <taxon>Pseudomonadati</taxon>
        <taxon>Pseudomonadota</taxon>
        <taxon>Gammaproteobacteria</taxon>
        <taxon>Oceanospirillales</taxon>
        <taxon>Oceanospirillaceae</taxon>
        <taxon>Thalassolituus</taxon>
    </lineage>
</organism>
<sequence>MAHDDMNDDAFNEEESNEATDEQTAESKEAAAEDDIEYGSQAVRDSLRESMAADVEAFLARGGSIQEVAPDVMADPPRKPQTNYGSRPI</sequence>
<feature type="compositionally biased region" description="Polar residues" evidence="1">
    <location>
        <begin position="80"/>
        <end position="89"/>
    </location>
</feature>
<dbReference type="Pfam" id="PF20661">
    <property type="entry name" value="SutA-RBD"/>
    <property type="match status" value="1"/>
</dbReference>
<feature type="compositionally biased region" description="Acidic residues" evidence="1">
    <location>
        <begin position="1"/>
        <end position="24"/>
    </location>
</feature>
<proteinExistence type="predicted"/>
<dbReference type="EMBL" id="BAABWH010000009">
    <property type="protein sequence ID" value="GAA6146643.1"/>
    <property type="molecule type" value="Genomic_DNA"/>
</dbReference>
<accession>A0ABQ0A2L4</accession>
<gene>
    <name evidence="3" type="primary">sutA</name>
    <name evidence="3" type="ORF">NBRC116585_27610</name>
</gene>
<feature type="domain" description="Transcriptional regulator SutA RNAP-binding" evidence="2">
    <location>
        <begin position="44"/>
        <end position="76"/>
    </location>
</feature>
<feature type="region of interest" description="Disordered" evidence="1">
    <location>
        <begin position="65"/>
        <end position="89"/>
    </location>
</feature>
<evidence type="ECO:0000313" key="3">
    <source>
        <dbReference type="EMBL" id="GAA6146643.1"/>
    </source>
</evidence>
<reference evidence="3 4" key="1">
    <citation type="submission" date="2024-04" db="EMBL/GenBank/DDBJ databases">
        <title>Draft genome sequence of Thalassolituus maritimus NBRC 116585.</title>
        <authorList>
            <person name="Miyakawa T."/>
            <person name="Kusuya Y."/>
            <person name="Miura T."/>
        </authorList>
    </citation>
    <scope>NUCLEOTIDE SEQUENCE [LARGE SCALE GENOMIC DNA]</scope>
    <source>
        <strain evidence="3 4">5NW40-0001</strain>
    </source>
</reference>
<evidence type="ECO:0000256" key="1">
    <source>
        <dbReference type="SAM" id="MobiDB-lite"/>
    </source>
</evidence>
<evidence type="ECO:0000259" key="2">
    <source>
        <dbReference type="Pfam" id="PF20661"/>
    </source>
</evidence>
<name>A0ABQ0A2L4_9GAMM</name>